<evidence type="ECO:0000313" key="1">
    <source>
        <dbReference type="EMBL" id="GFQ71390.1"/>
    </source>
</evidence>
<dbReference type="Proteomes" id="UP000887116">
    <property type="component" value="Unassembled WGS sequence"/>
</dbReference>
<proteinExistence type="predicted"/>
<accession>A0A8X6KBV1</accession>
<evidence type="ECO:0000313" key="2">
    <source>
        <dbReference type="Proteomes" id="UP000887116"/>
    </source>
</evidence>
<gene>
    <name evidence="1" type="ORF">TNCT_575201</name>
</gene>
<dbReference type="AlphaFoldDB" id="A0A8X6KBV1"/>
<keyword evidence="2" id="KW-1185">Reference proteome</keyword>
<name>A0A8X6KBV1_TRICU</name>
<dbReference type="EMBL" id="BMAO01021028">
    <property type="protein sequence ID" value="GFQ71390.1"/>
    <property type="molecule type" value="Genomic_DNA"/>
</dbReference>
<reference evidence="1" key="1">
    <citation type="submission" date="2020-07" db="EMBL/GenBank/DDBJ databases">
        <title>Multicomponent nature underlies the extraordinary mechanical properties of spider dragline silk.</title>
        <authorList>
            <person name="Kono N."/>
            <person name="Nakamura H."/>
            <person name="Mori M."/>
            <person name="Yoshida Y."/>
            <person name="Ohtoshi R."/>
            <person name="Malay A.D."/>
            <person name="Moran D.A.P."/>
            <person name="Tomita M."/>
            <person name="Numata K."/>
            <person name="Arakawa K."/>
        </authorList>
    </citation>
    <scope>NUCLEOTIDE SEQUENCE</scope>
</reference>
<sequence length="39" mass="4528">HGRLLRLSRVPPPSEFSLLGDLSCLLRLLFLKCCFLWNI</sequence>
<protein>
    <submittedName>
        <fullName evidence="1">Uncharacterized protein</fullName>
    </submittedName>
</protein>
<feature type="non-terminal residue" evidence="1">
    <location>
        <position position="1"/>
    </location>
</feature>
<organism evidence="1 2">
    <name type="scientific">Trichonephila clavata</name>
    <name type="common">Joro spider</name>
    <name type="synonym">Nephila clavata</name>
    <dbReference type="NCBI Taxonomy" id="2740835"/>
    <lineage>
        <taxon>Eukaryota</taxon>
        <taxon>Metazoa</taxon>
        <taxon>Ecdysozoa</taxon>
        <taxon>Arthropoda</taxon>
        <taxon>Chelicerata</taxon>
        <taxon>Arachnida</taxon>
        <taxon>Araneae</taxon>
        <taxon>Araneomorphae</taxon>
        <taxon>Entelegynae</taxon>
        <taxon>Araneoidea</taxon>
        <taxon>Nephilidae</taxon>
        <taxon>Trichonephila</taxon>
    </lineage>
</organism>
<comment type="caution">
    <text evidence="1">The sequence shown here is derived from an EMBL/GenBank/DDBJ whole genome shotgun (WGS) entry which is preliminary data.</text>
</comment>